<keyword evidence="2" id="KW-1185">Reference proteome</keyword>
<evidence type="ECO:0000313" key="2">
    <source>
        <dbReference type="Proteomes" id="UP000199309"/>
    </source>
</evidence>
<gene>
    <name evidence="1" type="ORF">SAMN05660299_00182</name>
</gene>
<dbReference type="OrthoDB" id="1669617at2"/>
<dbReference type="STRING" id="349095.SAMN05660299_00182"/>
<dbReference type="RefSeq" id="WP_091647358.1">
    <property type="nucleotide sequence ID" value="NZ_FNHQ01000001.1"/>
</dbReference>
<reference evidence="1 2" key="1">
    <citation type="submission" date="2016-10" db="EMBL/GenBank/DDBJ databases">
        <authorList>
            <person name="de Groot N.N."/>
        </authorList>
    </citation>
    <scope>NUCLEOTIDE SEQUENCE [LARGE SCALE GENOMIC DNA]</scope>
    <source>
        <strain evidence="1 2">DSM 16981</strain>
    </source>
</reference>
<dbReference type="Proteomes" id="UP000199309">
    <property type="component" value="Unassembled WGS sequence"/>
</dbReference>
<name>A0A1G9QBS6_9FIRM</name>
<organism evidence="1 2">
    <name type="scientific">Megasphaera paucivorans</name>
    <dbReference type="NCBI Taxonomy" id="349095"/>
    <lineage>
        <taxon>Bacteria</taxon>
        <taxon>Bacillati</taxon>
        <taxon>Bacillota</taxon>
        <taxon>Negativicutes</taxon>
        <taxon>Veillonellales</taxon>
        <taxon>Veillonellaceae</taxon>
        <taxon>Megasphaera</taxon>
    </lineage>
</organism>
<evidence type="ECO:0000313" key="1">
    <source>
        <dbReference type="EMBL" id="SDM08476.1"/>
    </source>
</evidence>
<protein>
    <submittedName>
        <fullName evidence="1">Uncharacterized protein</fullName>
    </submittedName>
</protein>
<accession>A0A1G9QBS6</accession>
<proteinExistence type="predicted"/>
<sequence length="160" mass="17524">MKVTDAIARIKSSIHDISNEYTDAQYIDFLNTAVQQVSSLLIAARWPAFIKETTVRDGDSLPKNYMCCVGTYPLRMTDGTVKIIDDDYETVPFRYFATPDLIDDTTIDLPFTHSGINDVVVMAATLLAGNDNEMDITQDTSIMQALQQAIASGISGTTSG</sequence>
<dbReference type="AlphaFoldDB" id="A0A1G9QBS6"/>
<dbReference type="EMBL" id="FNHQ01000001">
    <property type="protein sequence ID" value="SDM08476.1"/>
    <property type="molecule type" value="Genomic_DNA"/>
</dbReference>